<dbReference type="PANTHER" id="PTHR13318">
    <property type="entry name" value="PARTNER OF PAIRED, ISOFORM B-RELATED"/>
    <property type="match status" value="1"/>
</dbReference>
<protein>
    <submittedName>
        <fullName evidence="1">Uncharacterized protein</fullName>
    </submittedName>
</protein>
<evidence type="ECO:0000313" key="1">
    <source>
        <dbReference type="EMBL" id="KAJ4431007.1"/>
    </source>
</evidence>
<dbReference type="InterPro" id="IPR032675">
    <property type="entry name" value="LRR_dom_sf"/>
</dbReference>
<dbReference type="Proteomes" id="UP001148838">
    <property type="component" value="Unassembled WGS sequence"/>
</dbReference>
<comment type="caution">
    <text evidence="1">The sequence shown here is derived from an EMBL/GenBank/DDBJ whole genome shotgun (WGS) entry which is preliminary data.</text>
</comment>
<dbReference type="PANTHER" id="PTHR13318:SF95">
    <property type="entry name" value="F-BOX PROTEIN YLR352W"/>
    <property type="match status" value="1"/>
</dbReference>
<dbReference type="SUPFAM" id="SSF52047">
    <property type="entry name" value="RNI-like"/>
    <property type="match status" value="2"/>
</dbReference>
<reference evidence="1 2" key="1">
    <citation type="journal article" date="2022" name="Allergy">
        <title>Genome assembly and annotation of Periplaneta americana reveal a comprehensive cockroach allergen profile.</title>
        <authorList>
            <person name="Wang L."/>
            <person name="Xiong Q."/>
            <person name="Saelim N."/>
            <person name="Wang L."/>
            <person name="Nong W."/>
            <person name="Wan A.T."/>
            <person name="Shi M."/>
            <person name="Liu X."/>
            <person name="Cao Q."/>
            <person name="Hui J.H.L."/>
            <person name="Sookrung N."/>
            <person name="Leung T.F."/>
            <person name="Tungtrongchitr A."/>
            <person name="Tsui S.K.W."/>
        </authorList>
    </citation>
    <scope>NUCLEOTIDE SEQUENCE [LARGE SCALE GENOMIC DNA]</scope>
    <source>
        <strain evidence="1">PWHHKU_190912</strain>
    </source>
</reference>
<accession>A0ABQ8SAC5</accession>
<organism evidence="1 2">
    <name type="scientific">Periplaneta americana</name>
    <name type="common">American cockroach</name>
    <name type="synonym">Blatta americana</name>
    <dbReference type="NCBI Taxonomy" id="6978"/>
    <lineage>
        <taxon>Eukaryota</taxon>
        <taxon>Metazoa</taxon>
        <taxon>Ecdysozoa</taxon>
        <taxon>Arthropoda</taxon>
        <taxon>Hexapoda</taxon>
        <taxon>Insecta</taxon>
        <taxon>Pterygota</taxon>
        <taxon>Neoptera</taxon>
        <taxon>Polyneoptera</taxon>
        <taxon>Dictyoptera</taxon>
        <taxon>Blattodea</taxon>
        <taxon>Blattoidea</taxon>
        <taxon>Blattidae</taxon>
        <taxon>Blattinae</taxon>
        <taxon>Periplaneta</taxon>
    </lineage>
</organism>
<proteinExistence type="predicted"/>
<evidence type="ECO:0000313" key="2">
    <source>
        <dbReference type="Proteomes" id="UP001148838"/>
    </source>
</evidence>
<gene>
    <name evidence="1" type="ORF">ANN_19600</name>
</gene>
<sequence>MWKVLSIDLGNRVMDRVQLQVVLAAHVPVQYQVRQHMKKSKNNMKDLVKAFTSAGIPLHVFRNQRFRQWIATATCMQPAPSETTLRRYLAKCAEDDFQETKSKCEGNSVYLVVDETTDIKNRKVVNVLVAPLGVVNEKPRLVKTKIVQHCNADVIVNLILDTLDLIDVHRSSFIVLISDSAPYMLSAGKRLAGVAPQLLHSTCCFSENSRHPGCLKEAGTFVLLPVPVITRWRTWLKERKYHCINLNTIRHWIDLEDGEGSADVTNLKRLVENKELVLQFRAISKISDGLCNQIQVLESDNQDATKVWLLLSSVLQMVQSSGELKHYSAIDVSVEEISMVHGEKFVFSFYFILLAEAFHQDAYPNILQITCPHSLGYLALDAFGKYLSDLMVQLVTFPQHHEIEDFKNKYILHTTMRLAEMIQMTIPHSLSNEVTKKLLKSIDTTYEDMIPSVYEAWLDKIVPRIVDAVLHPSVTRIEYYQDQLHQSKSDCYNYRICRIIIQCCQKLLNLKVLRLQKKIFDIPYSFGASFQISDTLEEFSSDSCTDALLKSLSTNCKRLKVLNVQDSDVTDAGVEHIIQFKYLESVNIENTRITETGLSVILEKLWKIEITADNEISVSSHKLAITCFGCSCMESFHINLILNNCTNISSLTIAPLYEIDLSPLKNLKELTRLMVRYTRFDYVRELLEATGGQLEFLGLDHVDVDLDCIAQCCSSLTCLHLELEHYDPEYPKDLQLPEFPSVQCLSIQTCPDETEHLIFQFPNLTHLYVMNGRNSLFQKLIERDKLKKLEYIFWNIHFSEAVEVNLTEELAIITKLHSQSQVDSHSEEHRLRVLENKVLRKIFGAKRDEITGEWRKLHNAELHTLYSSPDIIRNIKSRRLRWAGYVARMGESRNAYRVLVGRPEGKRPLGRPRRRWEDNIKMDLREVGYDDRDWINLAQDRDQWRAYVRAAMNLRITCPHSLVYLALDAFGMYLSDLVVQLVTFPQHHEIEDFKNKYILHTTMRLAEMIQMTVPQSLSNDVTNKLLKTIDVTYEDMVRSVYKGWLDKIVPSIVEAVLHPSVTRIEYYQAQLHLCKPNCLNYRICPIVIQCCQKLLNLKVLKVEQYGFDGPDSFGDSFQISDTLEEFSSDLCTDALLKSLSTNCKRLKVLNVHNSDVTDAIVEHIIQFKYLESLNIENTRITETELSVILEKLSKLEITEDNGVSVSSHKLICLGFSYMEESHINLILNNYTNISSLTFTASEFIVDLSPLKNLKELIRLTVRSVTFDDTGLGLRELFEAIGGQLKFLGLDYVDVDLDYIAQCCSSLICLHLEHYYPEYSRNLQLSEFPSVQCLSIQSCANETEHHVSRFPNLTHLYVMNGRNSLFQKLIERKQLKKLEYILWDISVAEIVEVNLTEELAIITKKNSGTILLLGSRVAQLVEQLATDWKVRGSIPGGDRIFSRCQTFRTAPRFTQPPIKLSTGSFPGVKGGQSVVPTTPPHSSAEVMESMVLYLHASQVPSWHNNSIMAPKTAAEKMRDYRKRMSEEKKAEIRKKNREQQKKCLQSPLQAFGSVQALGKAVHRANRSLPKSPRRKHAVVQNLAEKFGCFSAKDSTNPTPRATALDSEIATKVISFYESDTISRQLPGRKDFVTEKDHESGNNE</sequence>
<keyword evidence="2" id="KW-1185">Reference proteome</keyword>
<dbReference type="Gene3D" id="3.80.10.10">
    <property type="entry name" value="Ribonuclease Inhibitor"/>
    <property type="match status" value="2"/>
</dbReference>
<name>A0ABQ8SAC5_PERAM</name>
<dbReference type="EMBL" id="JAJSOF020000031">
    <property type="protein sequence ID" value="KAJ4431007.1"/>
    <property type="molecule type" value="Genomic_DNA"/>
</dbReference>